<comment type="subcellular location">
    <subcellularLocation>
        <location evidence="1">Endoplasmic reticulum membrane</location>
        <topology evidence="1">Single-pass membrane protein</topology>
        <orientation evidence="1">Cytoplasmic side</orientation>
    </subcellularLocation>
    <subcellularLocation>
        <location evidence="11">Microsome membrane</location>
        <topology evidence="11">Single-pass membrane protein</topology>
        <orientation evidence="11">Cytoplasmic side</orientation>
    </subcellularLocation>
</comment>
<evidence type="ECO:0000256" key="7">
    <source>
        <dbReference type="ARBA" id="ARBA00022848"/>
    </source>
</evidence>
<dbReference type="PANTHER" id="PTHR19359:SF150">
    <property type="entry name" value="CYTOCHROME B5"/>
    <property type="match status" value="1"/>
</dbReference>
<gene>
    <name evidence="15" type="ORF">BOTBODRAFT_139111</name>
</gene>
<dbReference type="GO" id="GO:0005789">
    <property type="term" value="C:endoplasmic reticulum membrane"/>
    <property type="evidence" value="ECO:0007669"/>
    <property type="project" value="UniProtKB-SubCell"/>
</dbReference>
<evidence type="ECO:0000256" key="9">
    <source>
        <dbReference type="ARBA" id="ARBA00023004"/>
    </source>
</evidence>
<evidence type="ECO:0000256" key="3">
    <source>
        <dbReference type="ARBA" id="ARBA00022617"/>
    </source>
</evidence>
<keyword evidence="13" id="KW-1133">Transmembrane helix</keyword>
<evidence type="ECO:0000256" key="1">
    <source>
        <dbReference type="ARBA" id="ARBA00004131"/>
    </source>
</evidence>
<dbReference type="InterPro" id="IPR018506">
    <property type="entry name" value="Cyt_B5_heme-BS"/>
</dbReference>
<dbReference type="FunCoup" id="A0A067LYC1">
    <property type="interactions" value="325"/>
</dbReference>
<dbReference type="InterPro" id="IPR050668">
    <property type="entry name" value="Cytochrome_b5"/>
</dbReference>
<dbReference type="PRINTS" id="PR00363">
    <property type="entry name" value="CYTOCHROMEB5"/>
</dbReference>
<evidence type="ECO:0000256" key="8">
    <source>
        <dbReference type="ARBA" id="ARBA00022982"/>
    </source>
</evidence>
<dbReference type="Pfam" id="PF00173">
    <property type="entry name" value="Cyt-b5"/>
    <property type="match status" value="1"/>
</dbReference>
<keyword evidence="2" id="KW-0813">Transport</keyword>
<sequence length="140" mass="15446">MSSDASKTTFTLEQLKLHSQSDDCYLLLHGKVYNVTEFLDEHPGGDEVILAETGKDSTEAFEDVGHSDEARELLEKMFVGNFEGTVTDDKPGTKVLTPNGPVPVEEVKAKAKEAASSGSSISYFLPITFFVGYLAWRYFQ</sequence>
<dbReference type="OrthoDB" id="260519at2759"/>
<feature type="domain" description="Cytochrome b5 heme-binding" evidence="14">
    <location>
        <begin position="7"/>
        <end position="83"/>
    </location>
</feature>
<dbReference type="SMART" id="SM01117">
    <property type="entry name" value="Cyt-b5"/>
    <property type="match status" value="1"/>
</dbReference>
<dbReference type="InParanoid" id="A0A067LYC1"/>
<evidence type="ECO:0000259" key="14">
    <source>
        <dbReference type="PROSITE" id="PS50255"/>
    </source>
</evidence>
<dbReference type="AlphaFoldDB" id="A0A067LYC1"/>
<keyword evidence="5 13" id="KW-0479">Metal-binding</keyword>
<dbReference type="STRING" id="930990.A0A067LYC1"/>
<evidence type="ECO:0000256" key="12">
    <source>
        <dbReference type="ARBA" id="ARBA00038168"/>
    </source>
</evidence>
<dbReference type="GO" id="GO:0020037">
    <property type="term" value="F:heme binding"/>
    <property type="evidence" value="ECO:0007669"/>
    <property type="project" value="UniProtKB-UniRule"/>
</dbReference>
<keyword evidence="7" id="KW-0492">Microsome</keyword>
<dbReference type="HOGENOM" id="CLU_102602_3_2_1"/>
<dbReference type="Gene3D" id="3.10.120.10">
    <property type="entry name" value="Cytochrome b5-like heme/steroid binding domain"/>
    <property type="match status" value="1"/>
</dbReference>
<keyword evidence="16" id="KW-1185">Reference proteome</keyword>
<keyword evidence="10 13" id="KW-0472">Membrane</keyword>
<keyword evidence="3 13" id="KW-0349">Heme</keyword>
<keyword evidence="4 13" id="KW-0812">Transmembrane</keyword>
<evidence type="ECO:0000256" key="10">
    <source>
        <dbReference type="ARBA" id="ARBA00023136"/>
    </source>
</evidence>
<organism evidence="15 16">
    <name type="scientific">Botryobasidium botryosum (strain FD-172 SS1)</name>
    <dbReference type="NCBI Taxonomy" id="930990"/>
    <lineage>
        <taxon>Eukaryota</taxon>
        <taxon>Fungi</taxon>
        <taxon>Dikarya</taxon>
        <taxon>Basidiomycota</taxon>
        <taxon>Agaricomycotina</taxon>
        <taxon>Agaricomycetes</taxon>
        <taxon>Cantharellales</taxon>
        <taxon>Botryobasidiaceae</taxon>
        <taxon>Botryobasidium</taxon>
    </lineage>
</organism>
<evidence type="ECO:0000256" key="4">
    <source>
        <dbReference type="ARBA" id="ARBA00022692"/>
    </source>
</evidence>
<evidence type="ECO:0000256" key="6">
    <source>
        <dbReference type="ARBA" id="ARBA00022824"/>
    </source>
</evidence>
<dbReference type="SUPFAM" id="SSF55856">
    <property type="entry name" value="Cytochrome b5-like heme/steroid binding domain"/>
    <property type="match status" value="1"/>
</dbReference>
<dbReference type="InterPro" id="IPR036400">
    <property type="entry name" value="Cyt_B5-like_heme/steroid_sf"/>
</dbReference>
<evidence type="ECO:0000256" key="2">
    <source>
        <dbReference type="ARBA" id="ARBA00022448"/>
    </source>
</evidence>
<dbReference type="PROSITE" id="PS50255">
    <property type="entry name" value="CYTOCHROME_B5_2"/>
    <property type="match status" value="1"/>
</dbReference>
<name>A0A067LYC1_BOTB1</name>
<keyword evidence="8" id="KW-0249">Electron transport</keyword>
<dbReference type="InterPro" id="IPR001199">
    <property type="entry name" value="Cyt_B5-like_heme/steroid-bd"/>
</dbReference>
<dbReference type="Proteomes" id="UP000027195">
    <property type="component" value="Unassembled WGS sequence"/>
</dbReference>
<reference evidence="16" key="1">
    <citation type="journal article" date="2014" name="Proc. Natl. Acad. Sci. U.S.A.">
        <title>Extensive sampling of basidiomycete genomes demonstrates inadequacy of the white-rot/brown-rot paradigm for wood decay fungi.</title>
        <authorList>
            <person name="Riley R."/>
            <person name="Salamov A.A."/>
            <person name="Brown D.W."/>
            <person name="Nagy L.G."/>
            <person name="Floudas D."/>
            <person name="Held B.W."/>
            <person name="Levasseur A."/>
            <person name="Lombard V."/>
            <person name="Morin E."/>
            <person name="Otillar R."/>
            <person name="Lindquist E.A."/>
            <person name="Sun H."/>
            <person name="LaButti K.M."/>
            <person name="Schmutz J."/>
            <person name="Jabbour D."/>
            <person name="Luo H."/>
            <person name="Baker S.E."/>
            <person name="Pisabarro A.G."/>
            <person name="Walton J.D."/>
            <person name="Blanchette R.A."/>
            <person name="Henrissat B."/>
            <person name="Martin F."/>
            <person name="Cullen D."/>
            <person name="Hibbett D.S."/>
            <person name="Grigoriev I.V."/>
        </authorList>
    </citation>
    <scope>NUCLEOTIDE SEQUENCE [LARGE SCALE GENOMIC DNA]</scope>
    <source>
        <strain evidence="16">FD-172 SS1</strain>
    </source>
</reference>
<proteinExistence type="inferred from homology"/>
<comment type="similarity">
    <text evidence="12 13">Belongs to the cytochrome b5 family.</text>
</comment>
<dbReference type="EMBL" id="KL198093">
    <property type="protein sequence ID" value="KDQ08244.1"/>
    <property type="molecule type" value="Genomic_DNA"/>
</dbReference>
<dbReference type="FunFam" id="3.10.120.10:FF:000002">
    <property type="entry name" value="Cytochrome b5 type B"/>
    <property type="match status" value="1"/>
</dbReference>
<feature type="transmembrane region" description="Helical" evidence="13">
    <location>
        <begin position="120"/>
        <end position="139"/>
    </location>
</feature>
<protein>
    <recommendedName>
        <fullName evidence="14">Cytochrome b5 heme-binding domain-containing protein</fullName>
    </recommendedName>
</protein>
<keyword evidence="9 13" id="KW-0408">Iron</keyword>
<dbReference type="PANTHER" id="PTHR19359">
    <property type="entry name" value="CYTOCHROME B5"/>
    <property type="match status" value="1"/>
</dbReference>
<dbReference type="GO" id="GO:0046872">
    <property type="term" value="F:metal ion binding"/>
    <property type="evidence" value="ECO:0007669"/>
    <property type="project" value="UniProtKB-UniRule"/>
</dbReference>
<accession>A0A067LYC1</accession>
<dbReference type="PROSITE" id="PS00191">
    <property type="entry name" value="CYTOCHROME_B5_1"/>
    <property type="match status" value="1"/>
</dbReference>
<evidence type="ECO:0000256" key="5">
    <source>
        <dbReference type="ARBA" id="ARBA00022723"/>
    </source>
</evidence>
<evidence type="ECO:0000256" key="11">
    <source>
        <dbReference type="ARBA" id="ARBA00037877"/>
    </source>
</evidence>
<evidence type="ECO:0000313" key="15">
    <source>
        <dbReference type="EMBL" id="KDQ08244.1"/>
    </source>
</evidence>
<evidence type="ECO:0000313" key="16">
    <source>
        <dbReference type="Proteomes" id="UP000027195"/>
    </source>
</evidence>
<evidence type="ECO:0000256" key="13">
    <source>
        <dbReference type="RuleBase" id="RU362121"/>
    </source>
</evidence>
<keyword evidence="6" id="KW-0256">Endoplasmic reticulum</keyword>